<dbReference type="InterPro" id="IPR036881">
    <property type="entry name" value="Glyco_hydro_3_C_sf"/>
</dbReference>
<evidence type="ECO:0000313" key="5">
    <source>
        <dbReference type="EMBL" id="MBF8437376.1"/>
    </source>
</evidence>
<name>A0A931AT21_9FIRM</name>
<reference evidence="5" key="1">
    <citation type="submission" date="2020-11" db="EMBL/GenBank/DDBJ databases">
        <title>Halonatronomonas betainensis gen. nov., sp. nov. a novel haloalkaliphilic representative of the family Halanaerobiacae capable of betaine degradation.</title>
        <authorList>
            <person name="Boltyanskaya Y."/>
            <person name="Kevbrin V."/>
            <person name="Detkova E."/>
            <person name="Grouzdev D.S."/>
            <person name="Koziaeva V."/>
            <person name="Zhilina T."/>
        </authorList>
    </citation>
    <scope>NUCLEOTIDE SEQUENCE</scope>
    <source>
        <strain evidence="5">Z-7014</strain>
    </source>
</reference>
<protein>
    <submittedName>
        <fullName evidence="5">Beta-N-acetylhexosaminidase</fullName>
        <ecNumber evidence="5">3.2.1.52</ecNumber>
    </submittedName>
</protein>
<comment type="caution">
    <text evidence="5">The sequence shown here is derived from an EMBL/GenBank/DDBJ whole genome shotgun (WGS) entry which is preliminary data.</text>
</comment>
<dbReference type="InterPro" id="IPR036962">
    <property type="entry name" value="Glyco_hydro_3_N_sf"/>
</dbReference>
<dbReference type="AlphaFoldDB" id="A0A931AT21"/>
<dbReference type="PANTHER" id="PTHR30480">
    <property type="entry name" value="BETA-HEXOSAMINIDASE-RELATED"/>
    <property type="match status" value="1"/>
</dbReference>
<dbReference type="PANTHER" id="PTHR30480:SF16">
    <property type="entry name" value="GLYCOSIDE HYDROLASE FAMILY 3 DOMAIN PROTEIN"/>
    <property type="match status" value="1"/>
</dbReference>
<dbReference type="InterPro" id="IPR001764">
    <property type="entry name" value="Glyco_hydro_3_N"/>
</dbReference>
<dbReference type="EC" id="3.2.1.52" evidence="5"/>
<evidence type="ECO:0000313" key="6">
    <source>
        <dbReference type="Proteomes" id="UP000621436"/>
    </source>
</evidence>
<gene>
    <name evidence="5" type="primary">nagZ</name>
    <name evidence="5" type="ORF">I0Q91_09815</name>
</gene>
<sequence>MNFQKLDPDKIIADMTLKEKLGQLMMVGFDGQELTPELEEMINKYKVGGIIYFARNIESPEQVSRLSKEIQRVSLETSNIPALISADEEGGVVTRVNGMTHMPGLMAIGATGEYKEAFRAAKGAGEQLKYLGVNMNLAPVLDINNNPENPVIGVRSFGADPLEVSKFGKEYINGLQESGVVACGKHFPGHGDTSVDSHHDLPVIEYGYDRLDRVELQPFKEAINAGIDSIMTAHIAFPELTSEAGLPATLSRKILTGILRDKLGFEGMVITDCMEMNGIVGTYGTVPAGVMTIQAGSDQVLVSHNREKQLAVLKELEKAVNDGRLSEARIDQSVRRVLKLKQARLSWDLKNEFSGDEFLNMLENGGSIARDISAKGITVLQDQDNIFESPLDKSKELWLINCSGDISSPVETSPDDIDKGEKSQLARELSNKGYKVKEFSGLTNEFFKDKIYEKRDLELIVLTRDIVKNKEQHKFIQRMLAAGLKPIIVSQRNPYELKFLKDLPVLTTYDYSPNHARPLADILGGNSQARGKLPVKILEV</sequence>
<dbReference type="SUPFAM" id="SSF51445">
    <property type="entry name" value="(Trans)glycosidases"/>
    <property type="match status" value="1"/>
</dbReference>
<dbReference type="GO" id="GO:0005975">
    <property type="term" value="P:carbohydrate metabolic process"/>
    <property type="evidence" value="ECO:0007669"/>
    <property type="project" value="InterPro"/>
</dbReference>
<feature type="domain" description="Glycoside hydrolase family 3 N-terminal" evidence="4">
    <location>
        <begin position="16"/>
        <end position="340"/>
    </location>
</feature>
<dbReference type="NCBIfam" id="NF003740">
    <property type="entry name" value="PRK05337.1"/>
    <property type="match status" value="1"/>
</dbReference>
<dbReference type="InterPro" id="IPR050226">
    <property type="entry name" value="NagZ_Beta-hexosaminidase"/>
</dbReference>
<dbReference type="Gene3D" id="3.20.20.300">
    <property type="entry name" value="Glycoside hydrolase, family 3, N-terminal domain"/>
    <property type="match status" value="1"/>
</dbReference>
<keyword evidence="2 5" id="KW-0378">Hydrolase</keyword>
<dbReference type="Proteomes" id="UP000621436">
    <property type="component" value="Unassembled WGS sequence"/>
</dbReference>
<dbReference type="GO" id="GO:0009254">
    <property type="term" value="P:peptidoglycan turnover"/>
    <property type="evidence" value="ECO:0007669"/>
    <property type="project" value="TreeGrafter"/>
</dbReference>
<dbReference type="Gene3D" id="3.40.50.1700">
    <property type="entry name" value="Glycoside hydrolase family 3 C-terminal domain"/>
    <property type="match status" value="1"/>
</dbReference>
<organism evidence="5 6">
    <name type="scientific">Halonatronomonas betaini</name>
    <dbReference type="NCBI Taxonomy" id="2778430"/>
    <lineage>
        <taxon>Bacteria</taxon>
        <taxon>Bacillati</taxon>
        <taxon>Bacillota</taxon>
        <taxon>Clostridia</taxon>
        <taxon>Halanaerobiales</taxon>
        <taxon>Halarsenatibacteraceae</taxon>
        <taxon>Halonatronomonas</taxon>
    </lineage>
</organism>
<proteinExistence type="inferred from homology"/>
<dbReference type="EMBL" id="JADPIE010000005">
    <property type="protein sequence ID" value="MBF8437376.1"/>
    <property type="molecule type" value="Genomic_DNA"/>
</dbReference>
<comment type="similarity">
    <text evidence="1">Belongs to the glycosyl hydrolase 3 family.</text>
</comment>
<dbReference type="Pfam" id="PF00933">
    <property type="entry name" value="Glyco_hydro_3"/>
    <property type="match status" value="1"/>
</dbReference>
<keyword evidence="6" id="KW-1185">Reference proteome</keyword>
<dbReference type="RefSeq" id="WP_270454349.1">
    <property type="nucleotide sequence ID" value="NZ_JADPIE010000005.1"/>
</dbReference>
<evidence type="ECO:0000256" key="3">
    <source>
        <dbReference type="ARBA" id="ARBA00023295"/>
    </source>
</evidence>
<evidence type="ECO:0000256" key="2">
    <source>
        <dbReference type="ARBA" id="ARBA00022801"/>
    </source>
</evidence>
<dbReference type="GO" id="GO:0004563">
    <property type="term" value="F:beta-N-acetylhexosaminidase activity"/>
    <property type="evidence" value="ECO:0007669"/>
    <property type="project" value="UniProtKB-EC"/>
</dbReference>
<keyword evidence="3 5" id="KW-0326">Glycosidase</keyword>
<accession>A0A931AT21</accession>
<evidence type="ECO:0000256" key="1">
    <source>
        <dbReference type="ARBA" id="ARBA00005336"/>
    </source>
</evidence>
<dbReference type="InterPro" id="IPR017853">
    <property type="entry name" value="GH"/>
</dbReference>
<evidence type="ECO:0000259" key="4">
    <source>
        <dbReference type="Pfam" id="PF00933"/>
    </source>
</evidence>